<keyword evidence="2" id="KW-1185">Reference proteome</keyword>
<organism evidence="1 2">
    <name type="scientific">Pristionchus pacificus</name>
    <name type="common">Parasitic nematode worm</name>
    <dbReference type="NCBI Taxonomy" id="54126"/>
    <lineage>
        <taxon>Eukaryota</taxon>
        <taxon>Metazoa</taxon>
        <taxon>Ecdysozoa</taxon>
        <taxon>Nematoda</taxon>
        <taxon>Chromadorea</taxon>
        <taxon>Rhabditida</taxon>
        <taxon>Rhabditina</taxon>
        <taxon>Diplogasteromorpha</taxon>
        <taxon>Diplogasteroidea</taxon>
        <taxon>Neodiplogasteridae</taxon>
        <taxon>Pristionchus</taxon>
    </lineage>
</organism>
<accession>A0A8R1Z0Y4</accession>
<dbReference type="AlphaFoldDB" id="A0A2A6CML5"/>
<reference evidence="2" key="1">
    <citation type="journal article" date="2008" name="Nat. Genet.">
        <title>The Pristionchus pacificus genome provides a unique perspective on nematode lifestyle and parasitism.</title>
        <authorList>
            <person name="Dieterich C."/>
            <person name="Clifton S.W."/>
            <person name="Schuster L.N."/>
            <person name="Chinwalla A."/>
            <person name="Delehaunty K."/>
            <person name="Dinkelacker I."/>
            <person name="Fulton L."/>
            <person name="Fulton R."/>
            <person name="Godfrey J."/>
            <person name="Minx P."/>
            <person name="Mitreva M."/>
            <person name="Roeseler W."/>
            <person name="Tian H."/>
            <person name="Witte H."/>
            <person name="Yang S.P."/>
            <person name="Wilson R.K."/>
            <person name="Sommer R.J."/>
        </authorList>
    </citation>
    <scope>NUCLEOTIDE SEQUENCE [LARGE SCALE GENOMIC DNA]</scope>
    <source>
        <strain evidence="2">PS312</strain>
    </source>
</reference>
<reference evidence="1" key="2">
    <citation type="submission" date="2022-06" db="UniProtKB">
        <authorList>
            <consortium name="EnsemblMetazoa"/>
        </authorList>
    </citation>
    <scope>IDENTIFICATION</scope>
    <source>
        <strain evidence="1">PS312</strain>
    </source>
</reference>
<gene>
    <name evidence="1" type="primary">WBGene00279609</name>
</gene>
<dbReference type="EnsemblMetazoa" id="PPA41240.1">
    <property type="protein sequence ID" value="PPA41240.1"/>
    <property type="gene ID" value="WBGene00279609"/>
</dbReference>
<evidence type="ECO:0000313" key="1">
    <source>
        <dbReference type="EnsemblMetazoa" id="PPA41240.1"/>
    </source>
</evidence>
<proteinExistence type="predicted"/>
<sequence length="83" mass="9231">MCIRAKRSEYSLVVLELPVVGMQQFALASLIASQGRLSGLGYNFTNHRWIPIVLAVLFLVALISVMDGNMYFVGRTLKLLSTQ</sequence>
<dbReference type="Proteomes" id="UP000005239">
    <property type="component" value="Unassembled WGS sequence"/>
</dbReference>
<name>A0A2A6CML5_PRIPA</name>
<protein>
    <submittedName>
        <fullName evidence="1">Uncharacterized protein</fullName>
    </submittedName>
</protein>
<accession>A0A2A6CML5</accession>
<evidence type="ECO:0000313" key="2">
    <source>
        <dbReference type="Proteomes" id="UP000005239"/>
    </source>
</evidence>